<dbReference type="Gene3D" id="1.10.287.130">
    <property type="match status" value="1"/>
</dbReference>
<dbReference type="InterPro" id="IPR003661">
    <property type="entry name" value="HisK_dim/P_dom"/>
</dbReference>
<evidence type="ECO:0000256" key="4">
    <source>
        <dbReference type="ARBA" id="ARBA00022553"/>
    </source>
</evidence>
<protein>
    <recommendedName>
        <fullName evidence="3">histidine kinase</fullName>
        <ecNumber evidence="3">2.7.13.3</ecNumber>
    </recommendedName>
</protein>
<dbReference type="SUPFAM" id="SSF55874">
    <property type="entry name" value="ATPase domain of HSP90 chaperone/DNA topoisomerase II/histidine kinase"/>
    <property type="match status" value="1"/>
</dbReference>
<evidence type="ECO:0000256" key="3">
    <source>
        <dbReference type="ARBA" id="ARBA00012438"/>
    </source>
</evidence>
<reference evidence="14" key="1">
    <citation type="submission" date="2022-06" db="EMBL/GenBank/DDBJ databases">
        <title>Sequencing the genomes of 1000 actinobacteria strains.</title>
        <authorList>
            <person name="Klenk H.-P."/>
        </authorList>
    </citation>
    <scope>NUCLEOTIDE SEQUENCE</scope>
    <source>
        <strain evidence="14">DSM 46694</strain>
    </source>
</reference>
<evidence type="ECO:0000256" key="1">
    <source>
        <dbReference type="ARBA" id="ARBA00000085"/>
    </source>
</evidence>
<keyword evidence="9" id="KW-0902">Two-component regulatory system</keyword>
<organism evidence="14 15">
    <name type="scientific">Nonomuraea thailandensis</name>
    <dbReference type="NCBI Taxonomy" id="1188745"/>
    <lineage>
        <taxon>Bacteria</taxon>
        <taxon>Bacillati</taxon>
        <taxon>Actinomycetota</taxon>
        <taxon>Actinomycetes</taxon>
        <taxon>Streptosporangiales</taxon>
        <taxon>Streptosporangiaceae</taxon>
        <taxon>Nonomuraea</taxon>
    </lineage>
</organism>
<keyword evidence="4" id="KW-0597">Phosphoprotein</keyword>
<dbReference type="PROSITE" id="PS50109">
    <property type="entry name" value="HIS_KIN"/>
    <property type="match status" value="1"/>
</dbReference>
<dbReference type="InterPro" id="IPR003594">
    <property type="entry name" value="HATPase_dom"/>
</dbReference>
<dbReference type="SUPFAM" id="SSF47384">
    <property type="entry name" value="Homodimeric domain of signal transducing histidine kinase"/>
    <property type="match status" value="1"/>
</dbReference>
<dbReference type="SMART" id="SM00304">
    <property type="entry name" value="HAMP"/>
    <property type="match status" value="1"/>
</dbReference>
<dbReference type="GO" id="GO:0000155">
    <property type="term" value="F:phosphorelay sensor kinase activity"/>
    <property type="evidence" value="ECO:0007669"/>
    <property type="project" value="InterPro"/>
</dbReference>
<keyword evidence="8 11" id="KW-1133">Transmembrane helix</keyword>
<feature type="transmembrane region" description="Helical" evidence="11">
    <location>
        <begin position="154"/>
        <end position="173"/>
    </location>
</feature>
<keyword evidence="7 14" id="KW-0418">Kinase</keyword>
<proteinExistence type="predicted"/>
<dbReference type="EMBL" id="JAMZEB010000002">
    <property type="protein sequence ID" value="MCP2356091.1"/>
    <property type="molecule type" value="Genomic_DNA"/>
</dbReference>
<evidence type="ECO:0000313" key="15">
    <source>
        <dbReference type="Proteomes" id="UP001139648"/>
    </source>
</evidence>
<evidence type="ECO:0000256" key="6">
    <source>
        <dbReference type="ARBA" id="ARBA00022692"/>
    </source>
</evidence>
<dbReference type="Gene3D" id="3.30.565.10">
    <property type="entry name" value="Histidine kinase-like ATPase, C-terminal domain"/>
    <property type="match status" value="1"/>
</dbReference>
<dbReference type="PANTHER" id="PTHR45436">
    <property type="entry name" value="SENSOR HISTIDINE KINASE YKOH"/>
    <property type="match status" value="1"/>
</dbReference>
<evidence type="ECO:0000259" key="12">
    <source>
        <dbReference type="PROSITE" id="PS50109"/>
    </source>
</evidence>
<dbReference type="InterPro" id="IPR004358">
    <property type="entry name" value="Sig_transdc_His_kin-like_C"/>
</dbReference>
<dbReference type="InterPro" id="IPR036890">
    <property type="entry name" value="HATPase_C_sf"/>
</dbReference>
<keyword evidence="6 11" id="KW-0812">Transmembrane</keyword>
<keyword evidence="10 11" id="KW-0472">Membrane</keyword>
<sequence length="479" mass="51122">MKARHDWPITKRITMFAGAMAALLSAMLAAAVLLAIHRYATEDRMSEISADGGRVAHEIEHGDVRMPLVEHADRHVQIVDAAGRVVASSLRLRGEPAMAGFTPIPRAMSTAVVCDGVFSGQGCNIVVAHSAYRQGEDWIVYSSGPTVPLYVTPWLAATVIGAAALMAVAITVLGHRIVTTALSPVNAIRAELDSISEACPDRRVTLPPSRDETYDLAESVNRTLARLHAAMGQQRRFTSDASHELLTPIAAIRAEVEDALYAPEDTTVTRLGGAVLPSVDRIERIVGDLLTMARLEGHEPLKHEVIDLAGLVSAQLEARRDARKEFACELEPGVLVSGDRTQLARLLTGLLDNADRHAATTVTVRVCHEPGAGRHGPHLPAGVARLEVLDDGCGIEADKRELVFQRFARLDTARDREAGGTGLGLAIARQIAQAHEGTLQIEDSPAGARFVLRLPLASVSEPARGEGADQPGGAAGREV</sequence>
<dbReference type="Pfam" id="PF00512">
    <property type="entry name" value="HisKA"/>
    <property type="match status" value="1"/>
</dbReference>
<accession>A0A9X2GBS9</accession>
<dbReference type="EC" id="2.7.13.3" evidence="3"/>
<dbReference type="PANTHER" id="PTHR45436:SF5">
    <property type="entry name" value="SENSOR HISTIDINE KINASE TRCS"/>
    <property type="match status" value="1"/>
</dbReference>
<dbReference type="InterPro" id="IPR003660">
    <property type="entry name" value="HAMP_dom"/>
</dbReference>
<keyword evidence="15" id="KW-1185">Reference proteome</keyword>
<feature type="domain" description="HAMP" evidence="13">
    <location>
        <begin position="179"/>
        <end position="232"/>
    </location>
</feature>
<evidence type="ECO:0000256" key="9">
    <source>
        <dbReference type="ARBA" id="ARBA00023012"/>
    </source>
</evidence>
<feature type="transmembrane region" description="Helical" evidence="11">
    <location>
        <begin position="12"/>
        <end position="36"/>
    </location>
</feature>
<dbReference type="PROSITE" id="PS50885">
    <property type="entry name" value="HAMP"/>
    <property type="match status" value="1"/>
</dbReference>
<keyword evidence="5" id="KW-0808">Transferase</keyword>
<comment type="caution">
    <text evidence="14">The sequence shown here is derived from an EMBL/GenBank/DDBJ whole genome shotgun (WGS) entry which is preliminary data.</text>
</comment>
<evidence type="ECO:0000256" key="7">
    <source>
        <dbReference type="ARBA" id="ARBA00022777"/>
    </source>
</evidence>
<feature type="domain" description="Histidine kinase" evidence="12">
    <location>
        <begin position="240"/>
        <end position="458"/>
    </location>
</feature>
<dbReference type="RefSeq" id="WP_253742860.1">
    <property type="nucleotide sequence ID" value="NZ_BAABKA010000001.1"/>
</dbReference>
<dbReference type="Pfam" id="PF02518">
    <property type="entry name" value="HATPase_c"/>
    <property type="match status" value="1"/>
</dbReference>
<evidence type="ECO:0000256" key="2">
    <source>
        <dbReference type="ARBA" id="ARBA00004236"/>
    </source>
</evidence>
<dbReference type="CDD" id="cd00082">
    <property type="entry name" value="HisKA"/>
    <property type="match status" value="1"/>
</dbReference>
<comment type="subcellular location">
    <subcellularLocation>
        <location evidence="2">Cell membrane</location>
    </subcellularLocation>
</comment>
<dbReference type="InterPro" id="IPR036097">
    <property type="entry name" value="HisK_dim/P_sf"/>
</dbReference>
<evidence type="ECO:0000256" key="5">
    <source>
        <dbReference type="ARBA" id="ARBA00022679"/>
    </source>
</evidence>
<gene>
    <name evidence="14" type="ORF">HD597_003111</name>
</gene>
<name>A0A9X2GBS9_9ACTN</name>
<dbReference type="GO" id="GO:0005886">
    <property type="term" value="C:plasma membrane"/>
    <property type="evidence" value="ECO:0007669"/>
    <property type="project" value="UniProtKB-SubCell"/>
</dbReference>
<dbReference type="SMART" id="SM00387">
    <property type="entry name" value="HATPase_c"/>
    <property type="match status" value="1"/>
</dbReference>
<dbReference type="SMART" id="SM00388">
    <property type="entry name" value="HisKA"/>
    <property type="match status" value="1"/>
</dbReference>
<dbReference type="PRINTS" id="PR00344">
    <property type="entry name" value="BCTRLSENSOR"/>
</dbReference>
<evidence type="ECO:0000313" key="14">
    <source>
        <dbReference type="EMBL" id="MCP2356091.1"/>
    </source>
</evidence>
<dbReference type="InterPro" id="IPR050428">
    <property type="entry name" value="TCS_sensor_his_kinase"/>
</dbReference>
<evidence type="ECO:0000256" key="11">
    <source>
        <dbReference type="SAM" id="Phobius"/>
    </source>
</evidence>
<dbReference type="AlphaFoldDB" id="A0A9X2GBS9"/>
<evidence type="ECO:0000256" key="8">
    <source>
        <dbReference type="ARBA" id="ARBA00022989"/>
    </source>
</evidence>
<evidence type="ECO:0000256" key="10">
    <source>
        <dbReference type="ARBA" id="ARBA00023136"/>
    </source>
</evidence>
<evidence type="ECO:0000259" key="13">
    <source>
        <dbReference type="PROSITE" id="PS50885"/>
    </source>
</evidence>
<comment type="catalytic activity">
    <reaction evidence="1">
        <text>ATP + protein L-histidine = ADP + protein N-phospho-L-histidine.</text>
        <dbReference type="EC" id="2.7.13.3"/>
    </reaction>
</comment>
<dbReference type="Gene3D" id="6.10.340.10">
    <property type="match status" value="1"/>
</dbReference>
<dbReference type="Proteomes" id="UP001139648">
    <property type="component" value="Unassembled WGS sequence"/>
</dbReference>
<dbReference type="InterPro" id="IPR005467">
    <property type="entry name" value="His_kinase_dom"/>
</dbReference>